<dbReference type="RefSeq" id="WP_091581604.1">
    <property type="nucleotide sequence ID" value="NZ_FNDU01000002.1"/>
</dbReference>
<keyword evidence="3" id="KW-1185">Reference proteome</keyword>
<sequence>MAHLLKVEDYTSRYQHDIQRYPSQFTRLKKERWNHIKKEWIRVNRREKGNEHGEFDNWFEEADNGFFAAALHRLKHLSGKNRLPEEIGEEEREDLAAFYKGKSMEELKEIFYEDLFQAQLQWASSSLFEESRMNPKYKYDQKLRYFLREFPDNYLVLYYPVFSIGRAPVEMDIILISPTEVYFITTLEGKQTSVFETSSGRFWNEYVDGSRKRRVSPVISLNRMTAIARDILQNKKLNMKLNRVVLTPAAIIDHRATGMKVKMVDKRNHEEWLVKMKRHPSPVKKNQLETADLLLQHTVTTSFRRKDLFDNDEEK</sequence>
<name>A0A1G8EQT8_9BACI</name>
<feature type="domain" description="NERD" evidence="1">
    <location>
        <begin position="140"/>
        <end position="246"/>
    </location>
</feature>
<reference evidence="2 3" key="1">
    <citation type="submission" date="2016-10" db="EMBL/GenBank/DDBJ databases">
        <authorList>
            <person name="de Groot N.N."/>
        </authorList>
    </citation>
    <scope>NUCLEOTIDE SEQUENCE [LARGE SCALE GENOMIC DNA]</scope>
    <source>
        <strain evidence="3">P4B,CCM 7963,CECT 7998,DSM 25260,IBRC-M 10614,KCTC 13821</strain>
    </source>
</reference>
<evidence type="ECO:0000313" key="3">
    <source>
        <dbReference type="Proteomes" id="UP000199017"/>
    </source>
</evidence>
<dbReference type="STRING" id="930129.SAMN05216352_102339"/>
<evidence type="ECO:0000259" key="1">
    <source>
        <dbReference type="Pfam" id="PF08378"/>
    </source>
</evidence>
<dbReference type="EMBL" id="FNDU01000002">
    <property type="protein sequence ID" value="SDH72212.1"/>
    <property type="molecule type" value="Genomic_DNA"/>
</dbReference>
<protein>
    <submittedName>
        <fullName evidence="2">Nuclease-related domain-containing protein</fullName>
    </submittedName>
</protein>
<organism evidence="2 3">
    <name type="scientific">Alteribacillus bidgolensis</name>
    <dbReference type="NCBI Taxonomy" id="930129"/>
    <lineage>
        <taxon>Bacteria</taxon>
        <taxon>Bacillati</taxon>
        <taxon>Bacillota</taxon>
        <taxon>Bacilli</taxon>
        <taxon>Bacillales</taxon>
        <taxon>Bacillaceae</taxon>
        <taxon>Alteribacillus</taxon>
    </lineage>
</organism>
<evidence type="ECO:0000313" key="2">
    <source>
        <dbReference type="EMBL" id="SDH72212.1"/>
    </source>
</evidence>
<accession>A0A1G8EQT8</accession>
<dbReference type="OrthoDB" id="2433183at2"/>
<dbReference type="InterPro" id="IPR011528">
    <property type="entry name" value="NERD"/>
</dbReference>
<dbReference type="Pfam" id="PF08378">
    <property type="entry name" value="NERD"/>
    <property type="match status" value="1"/>
</dbReference>
<gene>
    <name evidence="2" type="ORF">SAMN05216352_102339</name>
</gene>
<proteinExistence type="predicted"/>
<dbReference type="Proteomes" id="UP000199017">
    <property type="component" value="Unassembled WGS sequence"/>
</dbReference>
<dbReference type="AlphaFoldDB" id="A0A1G8EQT8"/>